<reference evidence="2" key="1">
    <citation type="submission" date="2022-11" db="UniProtKB">
        <authorList>
            <consortium name="WormBaseParasite"/>
        </authorList>
    </citation>
    <scope>IDENTIFICATION</scope>
</reference>
<evidence type="ECO:0000313" key="1">
    <source>
        <dbReference type="Proteomes" id="UP000887564"/>
    </source>
</evidence>
<sequence>RNFTYNETKRDIREQNRISLFLAKKSIKVNRKKLCDQCNY</sequence>
<keyword evidence="1" id="KW-1185">Reference proteome</keyword>
<protein>
    <submittedName>
        <fullName evidence="2">Uncharacterized protein</fullName>
    </submittedName>
</protein>
<evidence type="ECO:0000313" key="2">
    <source>
        <dbReference type="WBParaSite" id="PEQ_0000614101-mRNA-1"/>
    </source>
</evidence>
<dbReference type="AlphaFoldDB" id="A0A914RHY2"/>
<proteinExistence type="predicted"/>
<dbReference type="Proteomes" id="UP000887564">
    <property type="component" value="Unplaced"/>
</dbReference>
<organism evidence="1 2">
    <name type="scientific">Parascaris equorum</name>
    <name type="common">Equine roundworm</name>
    <dbReference type="NCBI Taxonomy" id="6256"/>
    <lineage>
        <taxon>Eukaryota</taxon>
        <taxon>Metazoa</taxon>
        <taxon>Ecdysozoa</taxon>
        <taxon>Nematoda</taxon>
        <taxon>Chromadorea</taxon>
        <taxon>Rhabditida</taxon>
        <taxon>Spirurina</taxon>
        <taxon>Ascaridomorpha</taxon>
        <taxon>Ascaridoidea</taxon>
        <taxon>Ascarididae</taxon>
        <taxon>Parascaris</taxon>
    </lineage>
</organism>
<accession>A0A914RHY2</accession>
<name>A0A914RHY2_PAREQ</name>
<dbReference type="WBParaSite" id="PEQ_0000614101-mRNA-1">
    <property type="protein sequence ID" value="PEQ_0000614101-mRNA-1"/>
    <property type="gene ID" value="PEQ_0000614101"/>
</dbReference>